<keyword evidence="2" id="KW-0732">Signal</keyword>
<feature type="signal peptide" evidence="2">
    <location>
        <begin position="1"/>
        <end position="20"/>
    </location>
</feature>
<keyword evidence="3" id="KW-1185">Reference proteome</keyword>
<evidence type="ECO:0000313" key="4">
    <source>
        <dbReference type="RefSeq" id="XP_018115307.2"/>
    </source>
</evidence>
<reference evidence="4" key="1">
    <citation type="submission" date="2025-08" db="UniProtKB">
        <authorList>
            <consortium name="RefSeq"/>
        </authorList>
    </citation>
    <scope>IDENTIFICATION</scope>
    <source>
        <strain evidence="4">J_2021</strain>
        <tissue evidence="4">Erythrocytes</tissue>
    </source>
</reference>
<gene>
    <name evidence="4" type="primary">fosp1b.S</name>
</gene>
<feature type="compositionally biased region" description="Polar residues" evidence="1">
    <location>
        <begin position="73"/>
        <end position="86"/>
    </location>
</feature>
<proteinExistence type="predicted"/>
<feature type="compositionally biased region" description="Acidic residues" evidence="1">
    <location>
        <begin position="58"/>
        <end position="68"/>
    </location>
</feature>
<feature type="compositionally biased region" description="Polar residues" evidence="1">
    <location>
        <begin position="159"/>
        <end position="175"/>
    </location>
</feature>
<sequence>MKWALIFCLFCMLALDLSYCAPARRLEKDGDTPKDIAAAALKKAKKKVAKAPSKLASEESEEESEELPAQESPFKSGNRNIGTGTNFGKFGLGRKDNDKNGDKKNKESKHQKNKDRSEEKKGKLAGKVNTKESESKENKKRKESKEKKHGKKPPGIIVSASSQLEYSNEFISGHR</sequence>
<feature type="compositionally biased region" description="Basic residues" evidence="1">
    <location>
        <begin position="138"/>
        <end position="152"/>
    </location>
</feature>
<organism evidence="3 4">
    <name type="scientific">Xenopus laevis</name>
    <name type="common">African clawed frog</name>
    <dbReference type="NCBI Taxonomy" id="8355"/>
    <lineage>
        <taxon>Eukaryota</taxon>
        <taxon>Metazoa</taxon>
        <taxon>Chordata</taxon>
        <taxon>Craniata</taxon>
        <taxon>Vertebrata</taxon>
        <taxon>Euteleostomi</taxon>
        <taxon>Amphibia</taxon>
        <taxon>Batrachia</taxon>
        <taxon>Anura</taxon>
        <taxon>Pipoidea</taxon>
        <taxon>Pipidae</taxon>
        <taxon>Xenopodinae</taxon>
        <taxon>Xenopus</taxon>
        <taxon>Xenopus</taxon>
    </lineage>
</organism>
<evidence type="ECO:0000256" key="1">
    <source>
        <dbReference type="SAM" id="MobiDB-lite"/>
    </source>
</evidence>
<evidence type="ECO:0000313" key="3">
    <source>
        <dbReference type="Proteomes" id="UP000186698"/>
    </source>
</evidence>
<feature type="region of interest" description="Disordered" evidence="1">
    <location>
        <begin position="44"/>
        <end position="175"/>
    </location>
</feature>
<dbReference type="Proteomes" id="UP000186698">
    <property type="component" value="Chromosome 4S"/>
</dbReference>
<dbReference type="GeneID" id="378600"/>
<accession>A0A8J0V463</accession>
<dbReference type="KEGG" id="xla:378600"/>
<evidence type="ECO:0000256" key="2">
    <source>
        <dbReference type="SAM" id="SignalP"/>
    </source>
</evidence>
<feature type="compositionally biased region" description="Basic and acidic residues" evidence="1">
    <location>
        <begin position="93"/>
        <end position="122"/>
    </location>
</feature>
<protein>
    <submittedName>
        <fullName evidence="4">Uncharacterized protein fosp1b.S</fullName>
    </submittedName>
</protein>
<dbReference type="AlphaFoldDB" id="A0A8J0V463"/>
<name>A0A8J0V463_XENLA</name>
<dbReference type="RefSeq" id="XP_018115307.2">
    <property type="nucleotide sequence ID" value="XM_018259818.2"/>
</dbReference>
<dbReference type="CTD" id="378600"/>
<feature type="chain" id="PRO_5035211223" evidence="2">
    <location>
        <begin position="21"/>
        <end position="175"/>
    </location>
</feature>